<dbReference type="InterPro" id="IPR049713">
    <property type="entry name" value="Pr6Pr-like"/>
</dbReference>
<evidence type="ECO:0000313" key="3">
    <source>
        <dbReference type="Proteomes" id="UP000285211"/>
    </source>
</evidence>
<feature type="transmembrane region" description="Helical" evidence="1">
    <location>
        <begin position="138"/>
        <end position="157"/>
    </location>
</feature>
<reference evidence="2 3" key="1">
    <citation type="submission" date="2019-01" db="EMBL/GenBank/DDBJ databases">
        <authorList>
            <person name="Chen W.-M."/>
        </authorList>
    </citation>
    <scope>NUCLEOTIDE SEQUENCE [LARGE SCALE GENOMIC DNA]</scope>
    <source>
        <strain evidence="2 3">BBQ-12</strain>
    </source>
</reference>
<sequence>MKKVYEIIIFSLGWFSIVAQFVLIIQNRQADIPETILRFFSFFTILTNILVALFFTVKFFNLSRKSFGLFYKNGTFTALTTFILIVSLVYQVVLRSAWEPTGLQLVVDELLHTIIPLCTFICWFFYAEQSDSKIQSVIIWLFYPIIFIIFIFIRGYFSDFYPYPFLNISEIGFGNTLINTTLILILIVFIMSVLTLIGIKKNNSKTT</sequence>
<keyword evidence="1" id="KW-0812">Transmembrane</keyword>
<dbReference type="Proteomes" id="UP000285211">
    <property type="component" value="Unassembled WGS sequence"/>
</dbReference>
<feature type="transmembrane region" description="Helical" evidence="1">
    <location>
        <begin position="177"/>
        <end position="199"/>
    </location>
</feature>
<keyword evidence="1" id="KW-1133">Transmembrane helix</keyword>
<dbReference type="NCBIfam" id="NF038065">
    <property type="entry name" value="Pr6Pr"/>
    <property type="match status" value="1"/>
</dbReference>
<feature type="transmembrane region" description="Helical" evidence="1">
    <location>
        <begin position="110"/>
        <end position="126"/>
    </location>
</feature>
<name>A0A437KTC7_9FLAO</name>
<dbReference type="AlphaFoldDB" id="A0A437KTC7"/>
<dbReference type="EMBL" id="SACJ01000006">
    <property type="protein sequence ID" value="RVT75396.1"/>
    <property type="molecule type" value="Genomic_DNA"/>
</dbReference>
<evidence type="ECO:0000256" key="1">
    <source>
        <dbReference type="SAM" id="Phobius"/>
    </source>
</evidence>
<feature type="transmembrane region" description="Helical" evidence="1">
    <location>
        <begin position="7"/>
        <end position="25"/>
    </location>
</feature>
<comment type="caution">
    <text evidence="2">The sequence shown here is derived from an EMBL/GenBank/DDBJ whole genome shotgun (WGS) entry which is preliminary data.</text>
</comment>
<accession>A0A437KTC7</accession>
<feature type="transmembrane region" description="Helical" evidence="1">
    <location>
        <begin position="69"/>
        <end position="90"/>
    </location>
</feature>
<dbReference type="OrthoDB" id="9809977at2"/>
<proteinExistence type="predicted"/>
<gene>
    <name evidence="2" type="ORF">EOD40_11595</name>
</gene>
<keyword evidence="3" id="KW-1185">Reference proteome</keyword>
<organism evidence="2 3">
    <name type="scientific">Flavobacterium sufflavum</name>
    <dbReference type="NCBI Taxonomy" id="1921138"/>
    <lineage>
        <taxon>Bacteria</taxon>
        <taxon>Pseudomonadati</taxon>
        <taxon>Bacteroidota</taxon>
        <taxon>Flavobacteriia</taxon>
        <taxon>Flavobacteriales</taxon>
        <taxon>Flavobacteriaceae</taxon>
        <taxon>Flavobacterium</taxon>
    </lineage>
</organism>
<protein>
    <recommendedName>
        <fullName evidence="4">Pr6Pr family membrane protein</fullName>
    </recommendedName>
</protein>
<evidence type="ECO:0000313" key="2">
    <source>
        <dbReference type="EMBL" id="RVT75396.1"/>
    </source>
</evidence>
<evidence type="ECO:0008006" key="4">
    <source>
        <dbReference type="Google" id="ProtNLM"/>
    </source>
</evidence>
<keyword evidence="1" id="KW-0472">Membrane</keyword>
<dbReference type="RefSeq" id="WP_128195690.1">
    <property type="nucleotide sequence ID" value="NZ_SACJ01000006.1"/>
</dbReference>
<feature type="transmembrane region" description="Helical" evidence="1">
    <location>
        <begin position="37"/>
        <end position="57"/>
    </location>
</feature>